<protein>
    <recommendedName>
        <fullName evidence="4">HTH luxR-type domain-containing protein</fullName>
    </recommendedName>
</protein>
<evidence type="ECO:0000256" key="3">
    <source>
        <dbReference type="ARBA" id="ARBA00023163"/>
    </source>
</evidence>
<dbReference type="PANTHER" id="PTHR44688:SF16">
    <property type="entry name" value="DNA-BINDING TRANSCRIPTIONAL ACTIVATOR DEVR_DOSR"/>
    <property type="match status" value="1"/>
</dbReference>
<evidence type="ECO:0000256" key="1">
    <source>
        <dbReference type="ARBA" id="ARBA00023015"/>
    </source>
</evidence>
<dbReference type="CDD" id="cd06170">
    <property type="entry name" value="LuxR_C_like"/>
    <property type="match status" value="1"/>
</dbReference>
<feature type="domain" description="HTH luxR-type" evidence="4">
    <location>
        <begin position="878"/>
        <end position="941"/>
    </location>
</feature>
<dbReference type="PRINTS" id="PR00364">
    <property type="entry name" value="DISEASERSIST"/>
</dbReference>
<keyword evidence="1" id="KW-0805">Transcription regulation</keyword>
<evidence type="ECO:0000313" key="5">
    <source>
        <dbReference type="EMBL" id="PXA69338.1"/>
    </source>
</evidence>
<evidence type="ECO:0000313" key="6">
    <source>
        <dbReference type="Proteomes" id="UP000246303"/>
    </source>
</evidence>
<keyword evidence="6" id="KW-1185">Reference proteome</keyword>
<accession>A0A2V3DVE6</accession>
<dbReference type="Gene3D" id="1.10.10.10">
    <property type="entry name" value="Winged helix-like DNA-binding domain superfamily/Winged helix DNA-binding domain"/>
    <property type="match status" value="1"/>
</dbReference>
<keyword evidence="3" id="KW-0804">Transcription</keyword>
<keyword evidence="2" id="KW-0238">DNA-binding</keyword>
<gene>
    <name evidence="5" type="ORF">CVS29_01860</name>
</gene>
<dbReference type="SUPFAM" id="SSF46894">
    <property type="entry name" value="C-terminal effector domain of the bipartite response regulators"/>
    <property type="match status" value="1"/>
</dbReference>
<dbReference type="InterPro" id="IPR000792">
    <property type="entry name" value="Tscrpt_reg_LuxR_C"/>
</dbReference>
<dbReference type="OrthoDB" id="3197423at2"/>
<dbReference type="PRINTS" id="PR00038">
    <property type="entry name" value="HTHLUXR"/>
</dbReference>
<dbReference type="SMART" id="SM00421">
    <property type="entry name" value="HTH_LUXR"/>
    <property type="match status" value="1"/>
</dbReference>
<dbReference type="PROSITE" id="PS50043">
    <property type="entry name" value="HTH_LUXR_2"/>
    <property type="match status" value="1"/>
</dbReference>
<comment type="caution">
    <text evidence="5">The sequence shown here is derived from an EMBL/GenBank/DDBJ whole genome shotgun (WGS) entry which is preliminary data.</text>
</comment>
<proteinExistence type="predicted"/>
<reference evidence="5 6" key="1">
    <citation type="submission" date="2018-05" db="EMBL/GenBank/DDBJ databases">
        <title>Genetic diversity of glacier-inhabiting Cryobacterium bacteria in China and description of Cryobacterium mengkeensis sp. nov. and Arthrobacter glacialis sp. nov.</title>
        <authorList>
            <person name="Liu Q."/>
            <person name="Xin Y.-H."/>
        </authorList>
    </citation>
    <scope>NUCLEOTIDE SEQUENCE [LARGE SCALE GENOMIC DNA]</scope>
    <source>
        <strain evidence="5 6">GP3</strain>
    </source>
</reference>
<dbReference type="Proteomes" id="UP000246303">
    <property type="component" value="Unassembled WGS sequence"/>
</dbReference>
<dbReference type="EMBL" id="QHLZ01000001">
    <property type="protein sequence ID" value="PXA69338.1"/>
    <property type="molecule type" value="Genomic_DNA"/>
</dbReference>
<dbReference type="GO" id="GO:0003677">
    <property type="term" value="F:DNA binding"/>
    <property type="evidence" value="ECO:0007669"/>
    <property type="project" value="UniProtKB-KW"/>
</dbReference>
<evidence type="ECO:0000259" key="4">
    <source>
        <dbReference type="PROSITE" id="PS50043"/>
    </source>
</evidence>
<sequence length="941" mass="101965">MLFCLSDHPVMIANMRHGGSEGRWLLDKRGLDMAIFNDVAAPKWSRPLKSGTFEAMGAADRKFWSSFVRQTEIDRTVLALNDPKTYGVAVLGPWGVGKTTLARAVEEALAPTTHIERLFGSSAETLVPYGPLSMLMARLPATALETPTGVIRGIDELIRSDAGGRKVLLVVDDLPGLDFMSVGVLMHLLMGGTAKVLVMARDSTDMPEDLVWLAKDGQLGEIRLEHFSRAEVGELIGKATGTFVSETAVTALHQASNGIPLVLQALFREQVAKGGIRKHLGGWVVKDSINIDADSALAEIVRARLSREDPAVRLGVERMALLGNAPLQLAMSALGQEVLWQLEERGFVEISVEGRHRASLAERYIGDIVRSGLSSTRMSEIFADIALSLNQELESLDEREIMSLAAWTLDAGMVLEPPLALAAASSALRHFDPELALRCTAQIPSANPLRAKAVQARSAAFRLLADYGTAVAELDALPEEVISRLSLEEYGSWVLAMAGALLWVPGGERRIVALLAQAEQRLASAEGPATMEASRAAGTLINLARFEFQVHLGEFAAVIPALEAALHGEDTEYSLNCACLLVTALAVVGRELEAITLARSIENDTTALGMTPLFSDHYRNGLAVAQIWSGQWTDCVELLREEIEDGQRPVPYRGGLIELNLGLAHAYAGRGAEAVQVLMSAAAQLEARNSDNALSLAYAALAFCHAQVNNEQEAMACLALADSVQGPTLWTNQAMFEFFRLLAMRWLDDPRAADSLRGSALIDIEKSRVTTASISLFAASVQASEKDHALLEEVSLLRQGPMATVSVLLARSYLTRSAELALEAAHIAQSLKLDAVESRCAVIALDFARDAGRNTLVKLATQRLERLNKNLPKLPHMPVRAGVKLTQREIQVAKLAKRGLGNRAIADRIGVSVRTVEGHLYQLYSKLGITTRHELAQEQEF</sequence>
<evidence type="ECO:0000256" key="2">
    <source>
        <dbReference type="ARBA" id="ARBA00023125"/>
    </source>
</evidence>
<dbReference type="GO" id="GO:0006355">
    <property type="term" value="P:regulation of DNA-templated transcription"/>
    <property type="evidence" value="ECO:0007669"/>
    <property type="project" value="InterPro"/>
</dbReference>
<dbReference type="InterPro" id="IPR036388">
    <property type="entry name" value="WH-like_DNA-bd_sf"/>
</dbReference>
<dbReference type="PANTHER" id="PTHR44688">
    <property type="entry name" value="DNA-BINDING TRANSCRIPTIONAL ACTIVATOR DEVR_DOSR"/>
    <property type="match status" value="1"/>
</dbReference>
<dbReference type="InterPro" id="IPR016032">
    <property type="entry name" value="Sig_transdc_resp-reg_C-effctor"/>
</dbReference>
<dbReference type="AlphaFoldDB" id="A0A2V3DVE6"/>
<name>A0A2V3DVE6_9MICC</name>
<organism evidence="5 6">
    <name type="scientific">Arthrobacter psychrochitiniphilus</name>
    <dbReference type="NCBI Taxonomy" id="291045"/>
    <lineage>
        <taxon>Bacteria</taxon>
        <taxon>Bacillati</taxon>
        <taxon>Actinomycetota</taxon>
        <taxon>Actinomycetes</taxon>
        <taxon>Micrococcales</taxon>
        <taxon>Micrococcaceae</taxon>
        <taxon>Arthrobacter</taxon>
    </lineage>
</organism>
<dbReference type="Gene3D" id="3.40.50.300">
    <property type="entry name" value="P-loop containing nucleotide triphosphate hydrolases"/>
    <property type="match status" value="1"/>
</dbReference>
<dbReference type="SUPFAM" id="SSF52540">
    <property type="entry name" value="P-loop containing nucleoside triphosphate hydrolases"/>
    <property type="match status" value="1"/>
</dbReference>
<dbReference type="InterPro" id="IPR027417">
    <property type="entry name" value="P-loop_NTPase"/>
</dbReference>
<dbReference type="Pfam" id="PF00196">
    <property type="entry name" value="GerE"/>
    <property type="match status" value="1"/>
</dbReference>